<dbReference type="RefSeq" id="WP_326926444.1">
    <property type="nucleotide sequence ID" value="NZ_CP123443.1"/>
</dbReference>
<dbReference type="Proteomes" id="UP001228690">
    <property type="component" value="Chromosome"/>
</dbReference>
<evidence type="ECO:0000313" key="5">
    <source>
        <dbReference type="Proteomes" id="UP001228690"/>
    </source>
</evidence>
<organism evidence="4 5">
    <name type="scientific">Candidatus Haliotispira prima</name>
    <dbReference type="NCBI Taxonomy" id="3034016"/>
    <lineage>
        <taxon>Bacteria</taxon>
        <taxon>Pseudomonadati</taxon>
        <taxon>Spirochaetota</taxon>
        <taxon>Spirochaetia</taxon>
        <taxon>Spirochaetales</taxon>
        <taxon>Spirochaetaceae</taxon>
        <taxon>Candidatus Haliotispira</taxon>
    </lineage>
</organism>
<protein>
    <submittedName>
        <fullName evidence="4">tRNA guanosine(34) transglycosylase Tgt</fullName>
        <ecNumber evidence="4">2.4.2.-</ecNumber>
    </submittedName>
</protein>
<feature type="region of interest" description="Disordered" evidence="2">
    <location>
        <begin position="358"/>
        <end position="396"/>
    </location>
</feature>
<keyword evidence="4" id="KW-0808">Transferase</keyword>
<dbReference type="Gene3D" id="3.20.20.105">
    <property type="entry name" value="Queuine tRNA-ribosyltransferase-like"/>
    <property type="match status" value="1"/>
</dbReference>
<feature type="domain" description="tRNA-guanine(15) transglycosylase-like" evidence="3">
    <location>
        <begin position="404"/>
        <end position="451"/>
    </location>
</feature>
<keyword evidence="5" id="KW-1185">Reference proteome</keyword>
<dbReference type="PANTHER" id="PTHR46499:SF1">
    <property type="entry name" value="QUEUINE TRNA-RIBOSYLTRANSFERASE"/>
    <property type="match status" value="1"/>
</dbReference>
<dbReference type="SUPFAM" id="SSF51713">
    <property type="entry name" value="tRNA-guanine transglycosylase"/>
    <property type="match status" value="1"/>
</dbReference>
<dbReference type="InterPro" id="IPR050076">
    <property type="entry name" value="ArchSynthase1/Queuine_TRR"/>
</dbReference>
<dbReference type="InterPro" id="IPR002616">
    <property type="entry name" value="tRNA_ribo_trans-like"/>
</dbReference>
<feature type="domain" description="tRNA-guanine(15) transglycosylase-like" evidence="3">
    <location>
        <begin position="32"/>
        <end position="354"/>
    </location>
</feature>
<gene>
    <name evidence="4" type="ORF">P0082_07220</name>
</gene>
<dbReference type="NCBIfam" id="TIGR00449">
    <property type="entry name" value="tgt_general"/>
    <property type="match status" value="1"/>
</dbReference>
<dbReference type="GO" id="GO:0016757">
    <property type="term" value="F:glycosyltransferase activity"/>
    <property type="evidence" value="ECO:0007669"/>
    <property type="project" value="UniProtKB-KW"/>
</dbReference>
<dbReference type="Pfam" id="PF01702">
    <property type="entry name" value="TGT"/>
    <property type="match status" value="2"/>
</dbReference>
<sequence>MPQPAYCAVPSDFGFEFQPAPLTEPGLEGFRPRLGRLRCPHGAIATPNFIFCGTKANVKGMSSTALRAAHSDIVLANTYHLMLSPGADLIEQQGGLHHFMRWNGPLLSDSGGYQVFAMGHGSVSEEIKGKRNLPHNSQGSENRRKLLKITEQGASFRSYVDGAKIWLSPESSVAIQRQLGVDFMVQFDECTPYHVSREYTEASMEMSLRWGERSLAQFIAGDDGRQAIYGVIQGGVYPDLRRRSAAGVSALPFFGTAIGGCLGKTRSRMWQVTADTASLVRPDRPIHLLGIGHVPDIFWGVLQGIDTFDCVHPTRLARHGCAILPYACGHSEPGIRAAQVNLRKSCFRKDKSPLFAPKELLQESGQRPDQEQNQKPESETKAETKAGPEEGETRLGRLPDDLAYSKSYVRHLLRSGEMLGAQILTVNNVFQMNALMRNIRWGLREGRFAEVLYYWLGLSVPAFMAAIATGDEED</sequence>
<evidence type="ECO:0000256" key="2">
    <source>
        <dbReference type="SAM" id="MobiDB-lite"/>
    </source>
</evidence>
<dbReference type="EC" id="2.4.2.-" evidence="4"/>
<reference evidence="4 5" key="1">
    <citation type="submission" date="2023-04" db="EMBL/GenBank/DDBJ databases">
        <title>Spirochaete genome identified in red abalone sample constitutes a novel genus.</title>
        <authorList>
            <person name="Sharma S.P."/>
            <person name="Purcell C.M."/>
            <person name="Hyde J.R."/>
            <person name="Severin A.J."/>
        </authorList>
    </citation>
    <scope>NUCLEOTIDE SEQUENCE [LARGE SCALE GENOMIC DNA]</scope>
    <source>
        <strain evidence="4 5">SP-2023</strain>
    </source>
</reference>
<dbReference type="PANTHER" id="PTHR46499">
    <property type="entry name" value="QUEUINE TRNA-RIBOSYLTRANSFERASE"/>
    <property type="match status" value="1"/>
</dbReference>
<name>A0ABY8ME79_9SPIO</name>
<accession>A0ABY8ME79</accession>
<proteinExistence type="predicted"/>
<dbReference type="EMBL" id="CP123443">
    <property type="protein sequence ID" value="WGK68272.1"/>
    <property type="molecule type" value="Genomic_DNA"/>
</dbReference>
<evidence type="ECO:0000256" key="1">
    <source>
        <dbReference type="ARBA" id="ARBA00022694"/>
    </source>
</evidence>
<keyword evidence="1" id="KW-0819">tRNA processing</keyword>
<keyword evidence="4" id="KW-0328">Glycosyltransferase</keyword>
<evidence type="ECO:0000259" key="3">
    <source>
        <dbReference type="Pfam" id="PF01702"/>
    </source>
</evidence>
<evidence type="ECO:0000313" key="4">
    <source>
        <dbReference type="EMBL" id="WGK68272.1"/>
    </source>
</evidence>
<feature type="compositionally biased region" description="Basic and acidic residues" evidence="2">
    <location>
        <begin position="366"/>
        <end position="396"/>
    </location>
</feature>
<dbReference type="InterPro" id="IPR036511">
    <property type="entry name" value="TGT-like_sf"/>
</dbReference>